<evidence type="ECO:0000313" key="2">
    <source>
        <dbReference type="EMBL" id="MEI5688547.1"/>
    </source>
</evidence>
<proteinExistence type="predicted"/>
<protein>
    <recommendedName>
        <fullName evidence="4">Spore coat protein U domain-containing protein</fullName>
    </recommendedName>
</protein>
<keyword evidence="1" id="KW-0732">Signal</keyword>
<dbReference type="RefSeq" id="WP_336545890.1">
    <property type="nucleotide sequence ID" value="NZ_JBBBDM010000010.1"/>
</dbReference>
<dbReference type="EMBL" id="JBBBDM010000010">
    <property type="protein sequence ID" value="MEI5688547.1"/>
    <property type="molecule type" value="Genomic_DNA"/>
</dbReference>
<keyword evidence="3" id="KW-1185">Reference proteome</keyword>
<reference evidence="2 3" key="1">
    <citation type="journal article" date="2013" name="Int. J. Syst. Evol. Microbiol.">
        <title>Sphingomonas kyungheensis sp. nov., a bacterium with ginsenoside-converting activity isolated from soil of a ginseng field.</title>
        <authorList>
            <person name="Son H.M."/>
            <person name="Yang J.E."/>
            <person name="Park Y."/>
            <person name="Han C.K."/>
            <person name="Kim S.G."/>
            <person name="Kook M."/>
            <person name="Yi T.H."/>
        </authorList>
    </citation>
    <scope>NUCLEOTIDE SEQUENCE [LARGE SCALE GENOMIC DNA]</scope>
    <source>
        <strain evidence="2 3">LMG 26582</strain>
    </source>
</reference>
<accession>A0ABU8H694</accession>
<feature type="chain" id="PRO_5045766167" description="Spore coat protein U domain-containing protein" evidence="1">
    <location>
        <begin position="27"/>
        <end position="162"/>
    </location>
</feature>
<gene>
    <name evidence="2" type="ORF">V8201_15750</name>
</gene>
<evidence type="ECO:0000313" key="3">
    <source>
        <dbReference type="Proteomes" id="UP001367771"/>
    </source>
</evidence>
<name>A0ABU8H694_9SPHN</name>
<organism evidence="2 3">
    <name type="scientific">Sphingomonas kyungheensis</name>
    <dbReference type="NCBI Taxonomy" id="1069987"/>
    <lineage>
        <taxon>Bacteria</taxon>
        <taxon>Pseudomonadati</taxon>
        <taxon>Pseudomonadota</taxon>
        <taxon>Alphaproteobacteria</taxon>
        <taxon>Sphingomonadales</taxon>
        <taxon>Sphingomonadaceae</taxon>
        <taxon>Sphingomonas</taxon>
    </lineage>
</organism>
<evidence type="ECO:0000256" key="1">
    <source>
        <dbReference type="SAM" id="SignalP"/>
    </source>
</evidence>
<comment type="caution">
    <text evidence="2">The sequence shown here is derived from an EMBL/GenBank/DDBJ whole genome shotgun (WGS) entry which is preliminary data.</text>
</comment>
<dbReference type="Proteomes" id="UP001367771">
    <property type="component" value="Unassembled WGS sequence"/>
</dbReference>
<evidence type="ECO:0008006" key="4">
    <source>
        <dbReference type="Google" id="ProtNLM"/>
    </source>
</evidence>
<sequence length="162" mass="15828">MRRRALALLAPVGAGLAAFGASPAAAQQVQITRLGDYAFGLVGVDQDISSSRSLCVSAANLTGRYSVTASGSGAGQAFTLAGAGAPLPFEAQWSGSAGQTSGTALVPGVALTGQTTTLLGLNLSCALGNDSASLTIVLRATALGRATAGAYSGTLTLLIAAE</sequence>
<feature type="signal peptide" evidence="1">
    <location>
        <begin position="1"/>
        <end position="26"/>
    </location>
</feature>